<feature type="repeat" description="CXXCXGXG motif" evidence="12">
    <location>
        <begin position="198"/>
        <end position="205"/>
    </location>
</feature>
<feature type="repeat" description="CXXCXGXG motif" evidence="12">
    <location>
        <begin position="155"/>
        <end position="162"/>
    </location>
</feature>
<dbReference type="InterPro" id="IPR008971">
    <property type="entry name" value="HSP40/DnaJ_pept-bd"/>
</dbReference>
<keyword evidence="4 12" id="KW-0677">Repeat</keyword>
<evidence type="ECO:0000256" key="2">
    <source>
        <dbReference type="ARBA" id="ARBA00022705"/>
    </source>
</evidence>
<evidence type="ECO:0000259" key="14">
    <source>
        <dbReference type="PROSITE" id="PS50076"/>
    </source>
</evidence>
<dbReference type="AlphaFoldDB" id="A0A8J3DAV4"/>
<evidence type="ECO:0000259" key="15">
    <source>
        <dbReference type="PROSITE" id="PS51188"/>
    </source>
</evidence>
<dbReference type="SUPFAM" id="SSF49493">
    <property type="entry name" value="HSP40/DnaJ peptide-binding domain"/>
    <property type="match status" value="2"/>
</dbReference>
<feature type="binding site" evidence="12">
    <location>
        <position position="215"/>
    </location>
    <ligand>
        <name>Zn(2+)</name>
        <dbReference type="ChEBI" id="CHEBI:29105"/>
        <label>1</label>
    </ligand>
</feature>
<dbReference type="SMART" id="SM00271">
    <property type="entry name" value="DnaJ"/>
    <property type="match status" value="1"/>
</dbReference>
<feature type="domain" description="CR-type" evidence="15">
    <location>
        <begin position="142"/>
        <end position="224"/>
    </location>
</feature>
<dbReference type="InterPro" id="IPR036410">
    <property type="entry name" value="HSP_DnaJ_Cys-rich_dom_sf"/>
</dbReference>
<protein>
    <recommendedName>
        <fullName evidence="11 12">Chaperone protein DnaJ</fullName>
    </recommendedName>
</protein>
<gene>
    <name evidence="12 16" type="primary">dnaJ</name>
    <name evidence="16" type="ORF">GCM10007390_34200</name>
</gene>
<dbReference type="SUPFAM" id="SSF46565">
    <property type="entry name" value="Chaperone J-domain"/>
    <property type="match status" value="1"/>
</dbReference>
<dbReference type="Gene3D" id="2.60.260.20">
    <property type="entry name" value="Urease metallochaperone UreE, N-terminal domain"/>
    <property type="match status" value="2"/>
</dbReference>
<comment type="domain">
    <text evidence="12">The J domain is necessary and sufficient to stimulate DnaK ATPase activity. Zinc center 1 plays an important role in the autonomous, DnaK-independent chaperone activity of DnaJ. Zinc center 2 is essential for interaction with DnaK and for DnaJ activity.</text>
</comment>
<keyword evidence="8 12" id="KW-0143">Chaperone</keyword>
<evidence type="ECO:0000256" key="8">
    <source>
        <dbReference type="ARBA" id="ARBA00023186"/>
    </source>
</evidence>
<dbReference type="CDD" id="cd10719">
    <property type="entry name" value="DnaJ_zf"/>
    <property type="match status" value="1"/>
</dbReference>
<dbReference type="FunFam" id="1.10.287.110:FF:000034">
    <property type="entry name" value="Chaperone protein DnaJ"/>
    <property type="match status" value="1"/>
</dbReference>
<evidence type="ECO:0000256" key="12">
    <source>
        <dbReference type="HAMAP-Rule" id="MF_01152"/>
    </source>
</evidence>
<keyword evidence="7 12" id="KW-0346">Stress response</keyword>
<evidence type="ECO:0000256" key="3">
    <source>
        <dbReference type="ARBA" id="ARBA00022723"/>
    </source>
</evidence>
<keyword evidence="17" id="KW-1185">Reference proteome</keyword>
<dbReference type="HAMAP" id="MF_01152">
    <property type="entry name" value="DnaJ"/>
    <property type="match status" value="1"/>
</dbReference>
<dbReference type="FunFam" id="2.10.230.10:FF:000002">
    <property type="entry name" value="Molecular chaperone DnaJ"/>
    <property type="match status" value="1"/>
</dbReference>
<dbReference type="GO" id="GO:0009408">
    <property type="term" value="P:response to heat"/>
    <property type="evidence" value="ECO:0007669"/>
    <property type="project" value="InterPro"/>
</dbReference>
<dbReference type="GO" id="GO:0005737">
    <property type="term" value="C:cytoplasm"/>
    <property type="evidence" value="ECO:0007669"/>
    <property type="project" value="UniProtKB-SubCell"/>
</dbReference>
<comment type="subcellular location">
    <subcellularLocation>
        <location evidence="12">Cytoplasm</location>
    </subcellularLocation>
</comment>
<feature type="binding site" evidence="12">
    <location>
        <position position="198"/>
    </location>
    <ligand>
        <name>Zn(2+)</name>
        <dbReference type="ChEBI" id="CHEBI:29105"/>
        <label>2</label>
    </ligand>
</feature>
<dbReference type="InterPro" id="IPR018253">
    <property type="entry name" value="DnaJ_domain_CS"/>
</dbReference>
<evidence type="ECO:0000256" key="10">
    <source>
        <dbReference type="ARBA" id="ARBA00061004"/>
    </source>
</evidence>
<evidence type="ECO:0000313" key="16">
    <source>
        <dbReference type="EMBL" id="GHB77300.1"/>
    </source>
</evidence>
<dbReference type="GO" id="GO:0051082">
    <property type="term" value="F:unfolded protein binding"/>
    <property type="evidence" value="ECO:0007669"/>
    <property type="project" value="UniProtKB-UniRule"/>
</dbReference>
<comment type="function">
    <text evidence="9 12">Participates actively in the response to hyperosmotic and heat shock by preventing the aggregation of stress-denatured proteins and by disaggregating proteins, also in an autonomous, DnaK-independent fashion. Unfolded proteins bind initially to DnaJ; upon interaction with the DnaJ-bound protein, DnaK hydrolyzes its bound ATP, resulting in the formation of a stable complex. GrpE releases ADP from DnaK; ATP binding to DnaK triggers the release of the substrate protein, thus completing the reaction cycle. Several rounds of ATP-dependent interactions between DnaJ, DnaK and GrpE are required for fully efficient folding. Also involved, together with DnaK and GrpE, in the DNA replication of plasmids through activation of initiation proteins.</text>
</comment>
<evidence type="ECO:0000256" key="13">
    <source>
        <dbReference type="PROSITE-ProRule" id="PRU00546"/>
    </source>
</evidence>
<dbReference type="GO" id="GO:0008270">
    <property type="term" value="F:zinc ion binding"/>
    <property type="evidence" value="ECO:0007669"/>
    <property type="project" value="UniProtKB-UniRule"/>
</dbReference>
<dbReference type="GO" id="GO:0042026">
    <property type="term" value="P:protein refolding"/>
    <property type="evidence" value="ECO:0007669"/>
    <property type="project" value="TreeGrafter"/>
</dbReference>
<keyword evidence="3 12" id="KW-0479">Metal-binding</keyword>
<dbReference type="Proteomes" id="UP000598271">
    <property type="component" value="Unassembled WGS sequence"/>
</dbReference>
<evidence type="ECO:0000256" key="11">
    <source>
        <dbReference type="ARBA" id="ARBA00067609"/>
    </source>
</evidence>
<dbReference type="PANTHER" id="PTHR43096:SF48">
    <property type="entry name" value="CHAPERONE PROTEIN DNAJ"/>
    <property type="match status" value="1"/>
</dbReference>
<dbReference type="PROSITE" id="PS50076">
    <property type="entry name" value="DNAJ_2"/>
    <property type="match status" value="1"/>
</dbReference>
<dbReference type="InterPro" id="IPR001305">
    <property type="entry name" value="HSP_DnaJ_Cys-rich_dom"/>
</dbReference>
<comment type="cofactor">
    <cofactor evidence="12">
        <name>Zn(2+)</name>
        <dbReference type="ChEBI" id="CHEBI:29105"/>
    </cofactor>
    <text evidence="12">Binds 2 Zn(2+) ions per monomer.</text>
</comment>
<dbReference type="Pfam" id="PF00226">
    <property type="entry name" value="DnaJ"/>
    <property type="match status" value="1"/>
</dbReference>
<reference evidence="16 17" key="1">
    <citation type="journal article" date="2014" name="Int. J. Syst. Evol. Microbiol.">
        <title>Complete genome sequence of Corynebacterium casei LMG S-19264T (=DSM 44701T), isolated from a smear-ripened cheese.</title>
        <authorList>
            <consortium name="US DOE Joint Genome Institute (JGI-PGF)"/>
            <person name="Walter F."/>
            <person name="Albersmeier A."/>
            <person name="Kalinowski J."/>
            <person name="Ruckert C."/>
        </authorList>
    </citation>
    <scope>NUCLEOTIDE SEQUENCE [LARGE SCALE GENOMIC DNA]</scope>
    <source>
        <strain evidence="16 17">KCTC 12866</strain>
    </source>
</reference>
<feature type="binding site" evidence="12">
    <location>
        <position position="175"/>
    </location>
    <ligand>
        <name>Zn(2+)</name>
        <dbReference type="ChEBI" id="CHEBI:29105"/>
        <label>2</label>
    </ligand>
</feature>
<comment type="subunit">
    <text evidence="12">Homodimer.</text>
</comment>
<organism evidence="16 17">
    <name type="scientific">Persicitalea jodogahamensis</name>
    <dbReference type="NCBI Taxonomy" id="402147"/>
    <lineage>
        <taxon>Bacteria</taxon>
        <taxon>Pseudomonadati</taxon>
        <taxon>Bacteroidota</taxon>
        <taxon>Cytophagia</taxon>
        <taxon>Cytophagales</taxon>
        <taxon>Spirosomataceae</taxon>
        <taxon>Persicitalea</taxon>
    </lineage>
</organism>
<evidence type="ECO:0000256" key="5">
    <source>
        <dbReference type="ARBA" id="ARBA00022771"/>
    </source>
</evidence>
<evidence type="ECO:0000256" key="7">
    <source>
        <dbReference type="ARBA" id="ARBA00023016"/>
    </source>
</evidence>
<dbReference type="CDD" id="cd10747">
    <property type="entry name" value="DnaJ_C"/>
    <property type="match status" value="1"/>
</dbReference>
<dbReference type="SUPFAM" id="SSF57938">
    <property type="entry name" value="DnaJ/Hsp40 cysteine-rich domain"/>
    <property type="match status" value="1"/>
</dbReference>
<feature type="binding site" evidence="12">
    <location>
        <position position="172"/>
    </location>
    <ligand>
        <name>Zn(2+)</name>
        <dbReference type="ChEBI" id="CHEBI:29105"/>
        <label>2</label>
    </ligand>
</feature>
<dbReference type="CDD" id="cd06257">
    <property type="entry name" value="DnaJ"/>
    <property type="match status" value="1"/>
</dbReference>
<evidence type="ECO:0000256" key="6">
    <source>
        <dbReference type="ARBA" id="ARBA00022833"/>
    </source>
</evidence>
<dbReference type="EMBL" id="BMXF01000003">
    <property type="protein sequence ID" value="GHB77300.1"/>
    <property type="molecule type" value="Genomic_DNA"/>
</dbReference>
<dbReference type="PROSITE" id="PS51188">
    <property type="entry name" value="ZF_CR"/>
    <property type="match status" value="1"/>
</dbReference>
<comment type="caution">
    <text evidence="16">The sequence shown here is derived from an EMBL/GenBank/DDBJ whole genome shotgun (WGS) entry which is preliminary data.</text>
</comment>
<dbReference type="InterPro" id="IPR001623">
    <property type="entry name" value="DnaJ_domain"/>
</dbReference>
<keyword evidence="1 12" id="KW-0963">Cytoplasm</keyword>
<keyword evidence="6 12" id="KW-0862">Zinc</keyword>
<feature type="zinc finger region" description="CR-type" evidence="13">
    <location>
        <begin position="142"/>
        <end position="224"/>
    </location>
</feature>
<feature type="binding site" evidence="12">
    <location>
        <position position="201"/>
    </location>
    <ligand>
        <name>Zn(2+)</name>
        <dbReference type="ChEBI" id="CHEBI:29105"/>
        <label>2</label>
    </ligand>
</feature>
<accession>A0A8J3DAV4</accession>
<feature type="binding site" evidence="12">
    <location>
        <position position="158"/>
    </location>
    <ligand>
        <name>Zn(2+)</name>
        <dbReference type="ChEBI" id="CHEBI:29105"/>
        <label>1</label>
    </ligand>
</feature>
<name>A0A8J3DAV4_9BACT</name>
<dbReference type="Gene3D" id="1.10.287.110">
    <property type="entry name" value="DnaJ domain"/>
    <property type="match status" value="1"/>
</dbReference>
<comment type="similarity">
    <text evidence="10 12">Belongs to the DnaJ family.</text>
</comment>
<sequence>MATKRDYYEILGVDRKAAVEDIKKAYRKMAIKFHPDKNPDDPTAEDKFKEAAEAYSVLSDENKRSQYDRFGHRGVGSSAGAGGFSGGFTMEDIFSQFGDIFGGGARGGGSPFGDMFGGGGRQRRGSDLRIKLKLDLNEVANGAEKKIKVKRHVACDTCGGNGAKNGTALETCSTCQGNGQVRKVVNTMLGQMVSSSTCPTCQGEGKTVIERCEVCAGEGRLMQDDLITLNIPGGVGDGMQLSMSGKGNVPQRGGVAGDLLIVIEEEENEHLKRDGNNVVFDMHLSFIDAALGTSMEIPTIDGKARITIEPGTQAGKILRLKGKGVKDLNGYGRGDQLVHVNVWTPQQLSSDERSTLEALRDSPNFQPKPGKNEKGFFDKMKDFFH</sequence>
<dbReference type="RefSeq" id="WP_189565734.1">
    <property type="nucleotide sequence ID" value="NZ_BMXF01000003.1"/>
</dbReference>
<feature type="domain" description="J" evidence="14">
    <location>
        <begin position="6"/>
        <end position="71"/>
    </location>
</feature>
<feature type="repeat" description="CXXCXGXG motif" evidence="12">
    <location>
        <begin position="172"/>
        <end position="179"/>
    </location>
</feature>
<keyword evidence="5 12" id="KW-0863">Zinc-finger</keyword>
<dbReference type="InterPro" id="IPR036869">
    <property type="entry name" value="J_dom_sf"/>
</dbReference>
<evidence type="ECO:0000256" key="1">
    <source>
        <dbReference type="ARBA" id="ARBA00022490"/>
    </source>
</evidence>
<dbReference type="PRINTS" id="PR00625">
    <property type="entry name" value="JDOMAIN"/>
</dbReference>
<dbReference type="NCBIfam" id="NF008035">
    <property type="entry name" value="PRK10767.1"/>
    <property type="match status" value="1"/>
</dbReference>
<feature type="binding site" evidence="12">
    <location>
        <position position="155"/>
    </location>
    <ligand>
        <name>Zn(2+)</name>
        <dbReference type="ChEBI" id="CHEBI:29105"/>
        <label>1</label>
    </ligand>
</feature>
<dbReference type="Pfam" id="PF01556">
    <property type="entry name" value="DnaJ_C"/>
    <property type="match status" value="1"/>
</dbReference>
<dbReference type="Pfam" id="PF00684">
    <property type="entry name" value="DnaJ_CXXCXGXG"/>
    <property type="match status" value="1"/>
</dbReference>
<feature type="binding site" evidence="12">
    <location>
        <position position="212"/>
    </location>
    <ligand>
        <name>Zn(2+)</name>
        <dbReference type="ChEBI" id="CHEBI:29105"/>
        <label>1</label>
    </ligand>
</feature>
<dbReference type="NCBIfam" id="TIGR02349">
    <property type="entry name" value="DnaJ_bact"/>
    <property type="match status" value="1"/>
</dbReference>
<dbReference type="PROSITE" id="PS00636">
    <property type="entry name" value="DNAJ_1"/>
    <property type="match status" value="1"/>
</dbReference>
<evidence type="ECO:0000256" key="4">
    <source>
        <dbReference type="ARBA" id="ARBA00022737"/>
    </source>
</evidence>
<dbReference type="GO" id="GO:0005524">
    <property type="term" value="F:ATP binding"/>
    <property type="evidence" value="ECO:0007669"/>
    <property type="project" value="InterPro"/>
</dbReference>
<keyword evidence="2 12" id="KW-0235">DNA replication</keyword>
<dbReference type="Gene3D" id="2.10.230.10">
    <property type="entry name" value="Heat shock protein DnaJ, cysteine-rich domain"/>
    <property type="match status" value="1"/>
</dbReference>
<evidence type="ECO:0000313" key="17">
    <source>
        <dbReference type="Proteomes" id="UP000598271"/>
    </source>
</evidence>
<dbReference type="InterPro" id="IPR012724">
    <property type="entry name" value="DnaJ"/>
</dbReference>
<dbReference type="GO" id="GO:0006260">
    <property type="term" value="P:DNA replication"/>
    <property type="evidence" value="ECO:0007669"/>
    <property type="project" value="UniProtKB-KW"/>
</dbReference>
<dbReference type="GO" id="GO:0031072">
    <property type="term" value="F:heat shock protein binding"/>
    <property type="evidence" value="ECO:0007669"/>
    <property type="project" value="InterPro"/>
</dbReference>
<evidence type="ECO:0000256" key="9">
    <source>
        <dbReference type="ARBA" id="ARBA00053423"/>
    </source>
</evidence>
<dbReference type="FunFam" id="2.60.260.20:FF:000005">
    <property type="entry name" value="Chaperone protein dnaJ 1, mitochondrial"/>
    <property type="match status" value="1"/>
</dbReference>
<dbReference type="PANTHER" id="PTHR43096">
    <property type="entry name" value="DNAJ HOMOLOG 1, MITOCHONDRIAL-RELATED"/>
    <property type="match status" value="1"/>
</dbReference>
<proteinExistence type="inferred from homology"/>
<feature type="repeat" description="CXXCXGXG motif" evidence="12">
    <location>
        <begin position="212"/>
        <end position="219"/>
    </location>
</feature>
<dbReference type="InterPro" id="IPR002939">
    <property type="entry name" value="DnaJ_C"/>
</dbReference>